<dbReference type="Pfam" id="PF13565">
    <property type="entry name" value="HTH_32"/>
    <property type="match status" value="1"/>
</dbReference>
<dbReference type="InterPro" id="IPR012337">
    <property type="entry name" value="RNaseH-like_sf"/>
</dbReference>
<dbReference type="Gene3D" id="3.30.420.10">
    <property type="entry name" value="Ribonuclease H-like superfamily/Ribonuclease H"/>
    <property type="match status" value="1"/>
</dbReference>
<sequence length="360" mass="42261">MIVGMVVRLLYLGMIRLFSGLGLVIRGDRALLIEVLVLRHEVAVLRRQVRGRPRLSWPDRVVLSALARLLPRRLWEHRIVTPATLLAWHHRLVRRHWTYPSRPGRPPVSNEIREVILRLARENPRWGHRRIQGELQRLGHQIGAGTIRRILTHRRLGPAPRQQDTSWRTFLRNQATGLLAIDFFHLDTILLRRLHLLVVMEVATRRVHLLGVTAHPTRQWVTQQARNLAFDLGERANRFRFLIRDRDRDAKYTTTFDDVFTAEGITVVKTPPRTPQANCFIERWGRSLRDECTNHMLIYDERHAQAVVGEYVDHFNNHRPHQGRQQRPPNHDPSVVIPIDKPIHRRRRLSGVINEYHRAA</sequence>
<gene>
    <name evidence="3" type="ORF">V1633_34315</name>
</gene>
<dbReference type="PROSITE" id="PS50994">
    <property type="entry name" value="INTEGRASE"/>
    <property type="match status" value="1"/>
</dbReference>
<name>A0ABU7S448_9ACTN</name>
<comment type="caution">
    <text evidence="3">The sequence shown here is derived from an EMBL/GenBank/DDBJ whole genome shotgun (WGS) entry which is preliminary data.</text>
</comment>
<dbReference type="PANTHER" id="PTHR47515:SF2">
    <property type="entry name" value="INTEGRASE CORE DOMAIN PROTEIN"/>
    <property type="match status" value="1"/>
</dbReference>
<dbReference type="EMBL" id="JAZGQK010000039">
    <property type="protein sequence ID" value="MEE6263562.1"/>
    <property type="molecule type" value="Genomic_DNA"/>
</dbReference>
<evidence type="ECO:0000256" key="1">
    <source>
        <dbReference type="SAM" id="MobiDB-lite"/>
    </source>
</evidence>
<evidence type="ECO:0000313" key="3">
    <source>
        <dbReference type="EMBL" id="MEE6263562.1"/>
    </source>
</evidence>
<dbReference type="InterPro" id="IPR001584">
    <property type="entry name" value="Integrase_cat-core"/>
</dbReference>
<evidence type="ECO:0000259" key="2">
    <source>
        <dbReference type="PROSITE" id="PS50994"/>
    </source>
</evidence>
<dbReference type="Pfam" id="PF13683">
    <property type="entry name" value="rve_3"/>
    <property type="match status" value="1"/>
</dbReference>
<organism evidence="3 4">
    <name type="scientific">Plantactinospora sonchi</name>
    <dbReference type="NCBI Taxonomy" id="1544735"/>
    <lineage>
        <taxon>Bacteria</taxon>
        <taxon>Bacillati</taxon>
        <taxon>Actinomycetota</taxon>
        <taxon>Actinomycetes</taxon>
        <taxon>Micromonosporales</taxon>
        <taxon>Micromonosporaceae</taxon>
        <taxon>Plantactinospora</taxon>
    </lineage>
</organism>
<reference evidence="3 4" key="1">
    <citation type="submission" date="2024-01" db="EMBL/GenBank/DDBJ databases">
        <title>Genome insights into Plantactinospora sonchi sp. nov.</title>
        <authorList>
            <person name="Wang L."/>
        </authorList>
    </citation>
    <scope>NUCLEOTIDE SEQUENCE [LARGE SCALE GENOMIC DNA]</scope>
    <source>
        <strain evidence="3 4">NEAU-QY2</strain>
    </source>
</reference>
<accession>A0ABU7S448</accession>
<proteinExistence type="predicted"/>
<feature type="region of interest" description="Disordered" evidence="1">
    <location>
        <begin position="316"/>
        <end position="341"/>
    </location>
</feature>
<feature type="domain" description="Integrase catalytic" evidence="2">
    <location>
        <begin position="156"/>
        <end position="336"/>
    </location>
</feature>
<keyword evidence="4" id="KW-1185">Reference proteome</keyword>
<evidence type="ECO:0000313" key="4">
    <source>
        <dbReference type="Proteomes" id="UP001332243"/>
    </source>
</evidence>
<dbReference type="SUPFAM" id="SSF53098">
    <property type="entry name" value="Ribonuclease H-like"/>
    <property type="match status" value="1"/>
</dbReference>
<protein>
    <submittedName>
        <fullName evidence="3">Integrase core domain-containing protein</fullName>
    </submittedName>
</protein>
<dbReference type="InterPro" id="IPR036397">
    <property type="entry name" value="RNaseH_sf"/>
</dbReference>
<dbReference type="PANTHER" id="PTHR47515">
    <property type="entry name" value="LOW CALCIUM RESPONSE LOCUS PROTEIN T"/>
    <property type="match status" value="1"/>
</dbReference>
<dbReference type="Proteomes" id="UP001332243">
    <property type="component" value="Unassembled WGS sequence"/>
</dbReference>